<evidence type="ECO:0000256" key="13">
    <source>
        <dbReference type="ARBA" id="ARBA00048390"/>
    </source>
</evidence>
<comment type="pathway">
    <text evidence="2 14 15">Porphyrin-containing compound metabolism; protoporphyrin-IX biosynthesis; protoporphyrin-IX from protoporphyrinogen-IX: step 1/1.</text>
</comment>
<dbReference type="Pfam" id="PF03653">
    <property type="entry name" value="UPF0093"/>
    <property type="match status" value="1"/>
</dbReference>
<feature type="transmembrane region" description="Helical" evidence="14">
    <location>
        <begin position="91"/>
        <end position="109"/>
    </location>
</feature>
<comment type="subunit">
    <text evidence="14">Homodimer.</text>
</comment>
<dbReference type="InterPro" id="IPR005265">
    <property type="entry name" value="HemJ-like"/>
</dbReference>
<feature type="transmembrane region" description="Helical" evidence="14">
    <location>
        <begin position="130"/>
        <end position="148"/>
    </location>
</feature>
<evidence type="ECO:0000256" key="10">
    <source>
        <dbReference type="ARBA" id="ARBA00023002"/>
    </source>
</evidence>
<keyword evidence="8 14" id="KW-0479">Metal-binding</keyword>
<comment type="similarity">
    <text evidence="3 14 15">Belongs to the HemJ family.</text>
</comment>
<evidence type="ECO:0000256" key="11">
    <source>
        <dbReference type="ARBA" id="ARBA00023004"/>
    </source>
</evidence>
<name>A0ABT2YWM6_9RHOB</name>
<evidence type="ECO:0000256" key="9">
    <source>
        <dbReference type="ARBA" id="ARBA00022989"/>
    </source>
</evidence>
<evidence type="ECO:0000256" key="1">
    <source>
        <dbReference type="ARBA" id="ARBA00004651"/>
    </source>
</evidence>
<comment type="subcellular location">
    <subcellularLocation>
        <location evidence="1 14">Cell membrane</location>
        <topology evidence="1 14">Multi-pass membrane protein</topology>
    </subcellularLocation>
</comment>
<accession>A0ABT2YWM6</accession>
<dbReference type="EC" id="1.3.99.-" evidence="14 15"/>
<evidence type="ECO:0000256" key="8">
    <source>
        <dbReference type="ARBA" id="ARBA00022723"/>
    </source>
</evidence>
<comment type="caution">
    <text evidence="16">The sequence shown here is derived from an EMBL/GenBank/DDBJ whole genome shotgun (WGS) entry which is preliminary data.</text>
</comment>
<comment type="catalytic activity">
    <reaction evidence="13 14 15">
        <text>protoporphyrinogen IX + 3 A = protoporphyrin IX + 3 AH2</text>
        <dbReference type="Rhea" id="RHEA:62000"/>
        <dbReference type="ChEBI" id="CHEBI:13193"/>
        <dbReference type="ChEBI" id="CHEBI:17499"/>
        <dbReference type="ChEBI" id="CHEBI:57306"/>
        <dbReference type="ChEBI" id="CHEBI:57307"/>
    </reaction>
</comment>
<evidence type="ECO:0000256" key="2">
    <source>
        <dbReference type="ARBA" id="ARBA00005073"/>
    </source>
</evidence>
<organism evidence="16 17">
    <name type="scientific">Albidovulum sediminicola</name>
    <dbReference type="NCBI Taxonomy" id="2984331"/>
    <lineage>
        <taxon>Bacteria</taxon>
        <taxon>Pseudomonadati</taxon>
        <taxon>Pseudomonadota</taxon>
        <taxon>Alphaproteobacteria</taxon>
        <taxon>Rhodobacterales</taxon>
        <taxon>Paracoccaceae</taxon>
        <taxon>Albidovulum</taxon>
    </lineage>
</organism>
<sequence length="150" mass="17361">MTDLLATYYPWTKALHIVSVVAWMAGLFYLPRLFVYHVEAVAAGSETDALFQTMERRLLRAIMNPAMVATWVFGIALVFTPQAGVYWDEVWPWTKAVGITGMTWFHHWLGYRRKEFLAGENTRTGRQYRIMNEVPTLLLIVIVFSVVLKF</sequence>
<evidence type="ECO:0000313" key="16">
    <source>
        <dbReference type="EMBL" id="MCV2863278.1"/>
    </source>
</evidence>
<feature type="transmembrane region" description="Helical" evidence="14">
    <location>
        <begin position="58"/>
        <end position="79"/>
    </location>
</feature>
<protein>
    <recommendedName>
        <fullName evidence="4 14">Protoporphyrinogen IX oxidase</fullName>
        <shortName evidence="14">PPO</shortName>
        <ecNumber evidence="14 15">1.3.99.-</ecNumber>
    </recommendedName>
</protein>
<keyword evidence="5 14" id="KW-1003">Cell membrane</keyword>
<evidence type="ECO:0000256" key="3">
    <source>
        <dbReference type="ARBA" id="ARBA00006501"/>
    </source>
</evidence>
<evidence type="ECO:0000256" key="4">
    <source>
        <dbReference type="ARBA" id="ARBA00017504"/>
    </source>
</evidence>
<dbReference type="PANTHER" id="PTHR40255:SF1">
    <property type="entry name" value="PROTOPORPHYRINOGEN IX OXIDASE"/>
    <property type="match status" value="1"/>
</dbReference>
<feature type="transmembrane region" description="Helical" evidence="14">
    <location>
        <begin position="14"/>
        <end position="38"/>
    </location>
</feature>
<evidence type="ECO:0000256" key="6">
    <source>
        <dbReference type="ARBA" id="ARBA00022617"/>
    </source>
</evidence>
<keyword evidence="7 14" id="KW-0812">Transmembrane</keyword>
<dbReference type="HAMAP" id="MF_02239">
    <property type="entry name" value="HemJ"/>
    <property type="match status" value="1"/>
</dbReference>
<keyword evidence="17" id="KW-1185">Reference proteome</keyword>
<keyword evidence="9 14" id="KW-1133">Transmembrane helix</keyword>
<dbReference type="RefSeq" id="WP_263719694.1">
    <property type="nucleotide sequence ID" value="NZ_JAOWLA010000001.1"/>
</dbReference>
<evidence type="ECO:0000256" key="15">
    <source>
        <dbReference type="PIRNR" id="PIRNR004638"/>
    </source>
</evidence>
<evidence type="ECO:0000256" key="12">
    <source>
        <dbReference type="ARBA" id="ARBA00023136"/>
    </source>
</evidence>
<dbReference type="EMBL" id="JAOWLA010000001">
    <property type="protein sequence ID" value="MCV2863278.1"/>
    <property type="molecule type" value="Genomic_DNA"/>
</dbReference>
<comment type="function">
    <text evidence="14 15">Catalyzes the oxidation of protoporphyrinogen IX to protoporphyrin IX.</text>
</comment>
<keyword evidence="11 14" id="KW-0408">Iron</keyword>
<feature type="binding site" description="axial binding residue" evidence="14">
    <location>
        <position position="16"/>
    </location>
    <ligand>
        <name>heme</name>
        <dbReference type="ChEBI" id="CHEBI:30413"/>
    </ligand>
    <ligandPart>
        <name>Fe</name>
        <dbReference type="ChEBI" id="CHEBI:18248"/>
    </ligandPart>
</feature>
<feature type="binding site" description="axial binding residue" evidence="14">
    <location>
        <position position="95"/>
    </location>
    <ligand>
        <name>heme</name>
        <dbReference type="ChEBI" id="CHEBI:30413"/>
    </ligand>
    <ligandPart>
        <name>Fe</name>
        <dbReference type="ChEBI" id="CHEBI:18248"/>
    </ligandPart>
</feature>
<reference evidence="16 17" key="1">
    <citation type="submission" date="2022-10" db="EMBL/GenBank/DDBJ databases">
        <title>Defluviimonas sp. nov., isolated from ocean surface water.</title>
        <authorList>
            <person name="He W."/>
            <person name="Wang L."/>
            <person name="Zhang D.-F."/>
        </authorList>
    </citation>
    <scope>NUCLEOTIDE SEQUENCE [LARGE SCALE GENOMIC DNA]</scope>
    <source>
        <strain evidence="16 17">WL0075</strain>
    </source>
</reference>
<evidence type="ECO:0000256" key="5">
    <source>
        <dbReference type="ARBA" id="ARBA00022475"/>
    </source>
</evidence>
<evidence type="ECO:0000256" key="14">
    <source>
        <dbReference type="HAMAP-Rule" id="MF_02239"/>
    </source>
</evidence>
<dbReference type="PANTHER" id="PTHR40255">
    <property type="entry name" value="UPF0093 MEMBRANE PROTEIN SLR1790"/>
    <property type="match status" value="1"/>
</dbReference>
<evidence type="ECO:0000256" key="7">
    <source>
        <dbReference type="ARBA" id="ARBA00022692"/>
    </source>
</evidence>
<evidence type="ECO:0000313" key="17">
    <source>
        <dbReference type="Proteomes" id="UP001652503"/>
    </source>
</evidence>
<dbReference type="PIRSF" id="PIRSF004638">
    <property type="entry name" value="UCP004638"/>
    <property type="match status" value="1"/>
</dbReference>
<comment type="cofactor">
    <cofactor evidence="14 15">
        <name>heme b</name>
        <dbReference type="ChEBI" id="CHEBI:60344"/>
    </cofactor>
    <text evidence="14 15">Binds 1 heme b (iron(II)-protoporphyrin IX) group per subunit.</text>
</comment>
<keyword evidence="10 14" id="KW-0560">Oxidoreductase</keyword>
<keyword evidence="6 14" id="KW-0349">Heme</keyword>
<keyword evidence="12 14" id="KW-0472">Membrane</keyword>
<gene>
    <name evidence="16" type="ORF">OE647_00835</name>
</gene>
<dbReference type="Proteomes" id="UP001652503">
    <property type="component" value="Unassembled WGS sequence"/>
</dbReference>
<proteinExistence type="inferred from homology"/>